<sequence length="204" mass="23610">MKRVVITINRQYGSGGKTIGYMLAEKLGIPCYSREILQRASEESGINESMFNARDERLKRLPKFLLSTNVYSGELLPPESKEFTSDQNLFNYEAEIIKKYAAEGSCVLIGRCADFVLKDDPDMISVYVHADHDFQMKSALERVSMSEKEMEKYIERTNKYRSDFYHYHTGRSWDDAENYDLCINSGKLGFEKTVELIESYINIK</sequence>
<proteinExistence type="predicted"/>
<keyword evidence="4" id="KW-0418">Kinase</keyword>
<dbReference type="AlphaFoldDB" id="A0A395XM59"/>
<dbReference type="EMBL" id="QSVB01000010">
    <property type="protein sequence ID" value="RGN90394.1"/>
    <property type="molecule type" value="Genomic_DNA"/>
</dbReference>
<reference evidence="10 11" key="1">
    <citation type="submission" date="2018-08" db="EMBL/GenBank/DDBJ databases">
        <title>A genome reference for cultivated species of the human gut microbiota.</title>
        <authorList>
            <person name="Zou Y."/>
            <person name="Xue W."/>
            <person name="Luo G."/>
        </authorList>
    </citation>
    <scope>NUCLEOTIDE SEQUENCE [LARGE SCALE GENOMIC DNA]</scope>
    <source>
        <strain evidence="4 11">AF12-11</strain>
        <strain evidence="3 13">AF19-4AC</strain>
        <strain evidence="9 17">AF31-13BH</strain>
        <strain evidence="8 12">AF36-1BH</strain>
        <strain evidence="7 14">AF42-21</strain>
        <strain evidence="6 15">AM37-5</strain>
        <strain evidence="5 16">AM42-8</strain>
        <strain evidence="2 10">OM03-2</strain>
    </source>
</reference>
<dbReference type="Proteomes" id="UP000260841">
    <property type="component" value="Unassembled WGS sequence"/>
</dbReference>
<evidence type="ECO:0000313" key="15">
    <source>
        <dbReference type="Proteomes" id="UP000284742"/>
    </source>
</evidence>
<organism evidence="4 11">
    <name type="scientific">Dorea formicigenerans</name>
    <dbReference type="NCBI Taxonomy" id="39486"/>
    <lineage>
        <taxon>Bacteria</taxon>
        <taxon>Bacillati</taxon>
        <taxon>Bacillota</taxon>
        <taxon>Clostridia</taxon>
        <taxon>Lachnospirales</taxon>
        <taxon>Lachnospiraceae</taxon>
        <taxon>Dorea</taxon>
    </lineage>
</organism>
<dbReference type="Proteomes" id="UP000283325">
    <property type="component" value="Unassembled WGS sequence"/>
</dbReference>
<gene>
    <name evidence="7" type="ORF">DW054_06470</name>
    <name evidence="6" type="ORF">DW860_16220</name>
    <name evidence="5" type="ORF">DW924_11650</name>
    <name evidence="4" type="ORF">DWV67_05735</name>
    <name evidence="3" type="ORF">DWX53_15285</name>
    <name evidence="9" type="ORF">DWZ24_11645</name>
    <name evidence="8" type="ORF">DWZ98_13055</name>
    <name evidence="2" type="ORF">DXB36_10140</name>
    <name evidence="1" type="ORF">HF855_10140</name>
</gene>
<evidence type="ECO:0000313" key="3">
    <source>
        <dbReference type="EMBL" id="RGT06726.1"/>
    </source>
</evidence>
<dbReference type="EMBL" id="QRWH01000023">
    <property type="protein sequence ID" value="RGT06726.1"/>
    <property type="molecule type" value="Genomic_DNA"/>
</dbReference>
<dbReference type="GeneID" id="92863493"/>
<name>A0A395XM59_9FIRM</name>
<evidence type="ECO:0000313" key="9">
    <source>
        <dbReference type="EMBL" id="RHN15007.1"/>
    </source>
</evidence>
<protein>
    <submittedName>
        <fullName evidence="4">Cytidylate kinase-like family protein</fullName>
    </submittedName>
</protein>
<dbReference type="InterPro" id="IPR027417">
    <property type="entry name" value="P-loop_NTPase"/>
</dbReference>
<dbReference type="EMBL" id="QRNS01000008">
    <property type="protein sequence ID" value="RHK64065.1"/>
    <property type="molecule type" value="Genomic_DNA"/>
</dbReference>
<evidence type="ECO:0000313" key="4">
    <source>
        <dbReference type="EMBL" id="RGW54240.1"/>
    </source>
</evidence>
<evidence type="ECO:0000313" key="2">
    <source>
        <dbReference type="EMBL" id="RGN90394.1"/>
    </source>
</evidence>
<evidence type="ECO:0000313" key="18">
    <source>
        <dbReference type="Proteomes" id="UP000580130"/>
    </source>
</evidence>
<dbReference type="EMBL" id="QSAJ01000010">
    <property type="protein sequence ID" value="RGW54240.1"/>
    <property type="molecule type" value="Genomic_DNA"/>
</dbReference>
<evidence type="ECO:0000313" key="13">
    <source>
        <dbReference type="Proteomes" id="UP000283630"/>
    </source>
</evidence>
<evidence type="ECO:0000313" key="8">
    <source>
        <dbReference type="EMBL" id="RHL85745.1"/>
    </source>
</evidence>
<dbReference type="SUPFAM" id="SSF52540">
    <property type="entry name" value="P-loop containing nucleoside triphosphate hydrolases"/>
    <property type="match status" value="1"/>
</dbReference>
<dbReference type="Gene3D" id="3.40.50.300">
    <property type="entry name" value="P-loop containing nucleotide triphosphate hydrolases"/>
    <property type="match status" value="1"/>
</dbReference>
<dbReference type="EMBL" id="QSHK01000022">
    <property type="protein sequence ID" value="RHC02329.1"/>
    <property type="molecule type" value="Genomic_DNA"/>
</dbReference>
<dbReference type="Proteomes" id="UP000284742">
    <property type="component" value="Unassembled WGS sequence"/>
</dbReference>
<accession>A0A395XM59</accession>
<evidence type="ECO:0000313" key="10">
    <source>
        <dbReference type="Proteomes" id="UP000260841"/>
    </source>
</evidence>
<dbReference type="EMBL" id="QSFS01000013">
    <property type="protein sequence ID" value="RHA67764.1"/>
    <property type="molecule type" value="Genomic_DNA"/>
</dbReference>
<evidence type="ECO:0000313" key="11">
    <source>
        <dbReference type="Proteomes" id="UP000266376"/>
    </source>
</evidence>
<dbReference type="EMBL" id="QRQQ01000010">
    <property type="protein sequence ID" value="RHN15007.1"/>
    <property type="molecule type" value="Genomic_DNA"/>
</dbReference>
<comment type="caution">
    <text evidence="4">The sequence shown here is derived from an EMBL/GenBank/DDBJ whole genome shotgun (WGS) entry which is preliminary data.</text>
</comment>
<dbReference type="RefSeq" id="WP_005330900.1">
    <property type="nucleotide sequence ID" value="NZ_CABJBB010000005.1"/>
</dbReference>
<dbReference type="GO" id="GO:0016301">
    <property type="term" value="F:kinase activity"/>
    <property type="evidence" value="ECO:0007669"/>
    <property type="project" value="UniProtKB-KW"/>
</dbReference>
<evidence type="ECO:0000313" key="7">
    <source>
        <dbReference type="EMBL" id="RHK64065.1"/>
    </source>
</evidence>
<evidence type="ECO:0000313" key="14">
    <source>
        <dbReference type="Proteomes" id="UP000284152"/>
    </source>
</evidence>
<dbReference type="Proteomes" id="UP000580130">
    <property type="component" value="Unassembled WGS sequence"/>
</dbReference>
<evidence type="ECO:0000313" key="5">
    <source>
        <dbReference type="EMBL" id="RHA67764.1"/>
    </source>
</evidence>
<dbReference type="Proteomes" id="UP000266376">
    <property type="component" value="Unassembled WGS sequence"/>
</dbReference>
<evidence type="ECO:0000313" key="1">
    <source>
        <dbReference type="EMBL" id="NME57764.1"/>
    </source>
</evidence>
<evidence type="ECO:0000313" key="6">
    <source>
        <dbReference type="EMBL" id="RHC02329.1"/>
    </source>
</evidence>
<dbReference type="EMBL" id="JABAFX010000025">
    <property type="protein sequence ID" value="NME57764.1"/>
    <property type="molecule type" value="Genomic_DNA"/>
</dbReference>
<dbReference type="Proteomes" id="UP000285642">
    <property type="component" value="Unassembled WGS sequence"/>
</dbReference>
<reference evidence="1 18" key="2">
    <citation type="submission" date="2020-04" db="EMBL/GenBank/DDBJ databases">
        <authorList>
            <person name="Hitch T.C.A."/>
            <person name="Wylensek D."/>
            <person name="Clavel T."/>
        </authorList>
    </citation>
    <scope>NUCLEOTIDE SEQUENCE [LARGE SCALE GENOMIC DNA]</scope>
    <source>
        <strain evidence="1 18">BSM-383-APC-5F</strain>
    </source>
</reference>
<dbReference type="Proteomes" id="UP000284152">
    <property type="component" value="Unassembled WGS sequence"/>
</dbReference>
<dbReference type="EMBL" id="QRPD01000013">
    <property type="protein sequence ID" value="RHL85745.1"/>
    <property type="molecule type" value="Genomic_DNA"/>
</dbReference>
<evidence type="ECO:0000313" key="16">
    <source>
        <dbReference type="Proteomes" id="UP000285642"/>
    </source>
</evidence>
<evidence type="ECO:0000313" key="12">
    <source>
        <dbReference type="Proteomes" id="UP000283325"/>
    </source>
</evidence>
<dbReference type="Proteomes" id="UP000283630">
    <property type="component" value="Unassembled WGS sequence"/>
</dbReference>
<keyword evidence="4" id="KW-0808">Transferase</keyword>
<evidence type="ECO:0000313" key="17">
    <source>
        <dbReference type="Proteomes" id="UP000285652"/>
    </source>
</evidence>
<dbReference type="Proteomes" id="UP000285652">
    <property type="component" value="Unassembled WGS sequence"/>
</dbReference>
<dbReference type="Pfam" id="PF13189">
    <property type="entry name" value="Cytidylate_kin2"/>
    <property type="match status" value="1"/>
</dbReference>